<name>A0ABV9ZK95_9PSEU</name>
<keyword evidence="4" id="KW-1185">Reference proteome</keyword>
<evidence type="ECO:0000313" key="4">
    <source>
        <dbReference type="Proteomes" id="UP001596175"/>
    </source>
</evidence>
<keyword evidence="3" id="KW-0378">Hydrolase</keyword>
<organism evidence="3 4">
    <name type="scientific">Actinomycetospora rhizophila</name>
    <dbReference type="NCBI Taxonomy" id="1416876"/>
    <lineage>
        <taxon>Bacteria</taxon>
        <taxon>Bacillati</taxon>
        <taxon>Actinomycetota</taxon>
        <taxon>Actinomycetes</taxon>
        <taxon>Pseudonocardiales</taxon>
        <taxon>Pseudonocardiaceae</taxon>
        <taxon>Actinomycetospora</taxon>
    </lineage>
</organism>
<reference evidence="4" key="1">
    <citation type="journal article" date="2019" name="Int. J. Syst. Evol. Microbiol.">
        <title>The Global Catalogue of Microorganisms (GCM) 10K type strain sequencing project: providing services to taxonomists for standard genome sequencing and annotation.</title>
        <authorList>
            <consortium name="The Broad Institute Genomics Platform"/>
            <consortium name="The Broad Institute Genome Sequencing Center for Infectious Disease"/>
            <person name="Wu L."/>
            <person name="Ma J."/>
        </authorList>
    </citation>
    <scope>NUCLEOTIDE SEQUENCE [LARGE SCALE GENOMIC DNA]</scope>
    <source>
        <strain evidence="4">XZYJ18</strain>
    </source>
</reference>
<evidence type="ECO:0000313" key="3">
    <source>
        <dbReference type="EMBL" id="MFC5141918.1"/>
    </source>
</evidence>
<dbReference type="SUPFAM" id="SSF81923">
    <property type="entry name" value="Double Clp-N motif"/>
    <property type="match status" value="1"/>
</dbReference>
<gene>
    <name evidence="3" type="ORF">ACFPK1_27040</name>
</gene>
<comment type="caution">
    <text evidence="3">The sequence shown here is derived from an EMBL/GenBank/DDBJ whole genome shotgun (WGS) entry which is preliminary data.</text>
</comment>
<sequence length="219" mass="21940">MGTTTPIHDTLAGAPLEVPVRPTPSPRVAPSVAEDAERVVALAWQEADERGHAYFGTGHLLLGLVRAGGTEAGVLAVAGVTPEMADAAMALVVLSSVSEPVVRAAAGARPLPGDAVAEVLRDASRTVADAGDPAEVTAAGLLTALGARPWGQAAEMLAALGVDAAELAAAVATLAAAPEDPDAPARPTPRDPSGLLSSAWRSAGEEIAEEIAEEELTDA</sequence>
<feature type="domain" description="Clp R" evidence="2">
    <location>
        <begin position="34"/>
        <end position="157"/>
    </location>
</feature>
<keyword evidence="3" id="KW-0645">Protease</keyword>
<dbReference type="Proteomes" id="UP001596175">
    <property type="component" value="Unassembled WGS sequence"/>
</dbReference>
<proteinExistence type="predicted"/>
<dbReference type="InterPro" id="IPR004176">
    <property type="entry name" value="Clp_R_N"/>
</dbReference>
<dbReference type="GO" id="GO:0006508">
    <property type="term" value="P:proteolysis"/>
    <property type="evidence" value="ECO:0007669"/>
    <property type="project" value="UniProtKB-KW"/>
</dbReference>
<feature type="region of interest" description="Disordered" evidence="1">
    <location>
        <begin position="177"/>
        <end position="206"/>
    </location>
</feature>
<dbReference type="GO" id="GO:0008233">
    <property type="term" value="F:peptidase activity"/>
    <property type="evidence" value="ECO:0007669"/>
    <property type="project" value="UniProtKB-KW"/>
</dbReference>
<dbReference type="RefSeq" id="WP_378024054.1">
    <property type="nucleotide sequence ID" value="NZ_JBHSKG010000019.1"/>
</dbReference>
<accession>A0ABV9ZK95</accession>
<dbReference type="InterPro" id="IPR036628">
    <property type="entry name" value="Clp_N_dom_sf"/>
</dbReference>
<evidence type="ECO:0000256" key="1">
    <source>
        <dbReference type="SAM" id="MobiDB-lite"/>
    </source>
</evidence>
<dbReference type="Pfam" id="PF02861">
    <property type="entry name" value="Clp_N"/>
    <property type="match status" value="1"/>
</dbReference>
<dbReference type="EMBL" id="JBHSKG010000019">
    <property type="protein sequence ID" value="MFC5141918.1"/>
    <property type="molecule type" value="Genomic_DNA"/>
</dbReference>
<evidence type="ECO:0000259" key="2">
    <source>
        <dbReference type="Pfam" id="PF02861"/>
    </source>
</evidence>
<dbReference type="Gene3D" id="1.10.1780.10">
    <property type="entry name" value="Clp, N-terminal domain"/>
    <property type="match status" value="2"/>
</dbReference>
<protein>
    <submittedName>
        <fullName evidence="3">Clp protease N-terminal domain-containing protein</fullName>
    </submittedName>
</protein>